<evidence type="ECO:0000256" key="5">
    <source>
        <dbReference type="ARBA" id="ARBA00023004"/>
    </source>
</evidence>
<reference evidence="8" key="1">
    <citation type="submission" date="2023-11" db="EMBL/GenBank/DDBJ databases">
        <title>Scandinavium wanjuensis sp. nov., isolated from lettuce South Korea.</title>
        <authorList>
            <person name="Park J."/>
            <person name="Park S."/>
            <person name="Oh K.K."/>
            <person name="Cho G.S."/>
            <person name="Franz C.M.A.P."/>
        </authorList>
    </citation>
    <scope>NUCLEOTIDE SEQUENCE</scope>
    <source>
        <strain evidence="8">V105_12</strain>
    </source>
</reference>
<organism evidence="8 9">
    <name type="scientific">Scandinavium lactucae</name>
    <dbReference type="NCBI Taxonomy" id="3095028"/>
    <lineage>
        <taxon>Bacteria</taxon>
        <taxon>Pseudomonadati</taxon>
        <taxon>Pseudomonadota</taxon>
        <taxon>Gammaproteobacteria</taxon>
        <taxon>Enterobacterales</taxon>
        <taxon>Enterobacteriaceae</taxon>
        <taxon>Scandinavium</taxon>
    </lineage>
</organism>
<protein>
    <recommendedName>
        <fullName evidence="7">Ferredoxin-like protein</fullName>
    </recommendedName>
</protein>
<dbReference type="RefSeq" id="WP_319629511.1">
    <property type="nucleotide sequence ID" value="NZ_JAWXRB010000041.1"/>
</dbReference>
<evidence type="ECO:0000256" key="4">
    <source>
        <dbReference type="ARBA" id="ARBA00022982"/>
    </source>
</evidence>
<dbReference type="Proteomes" id="UP001282336">
    <property type="component" value="Unassembled WGS sequence"/>
</dbReference>
<evidence type="ECO:0000256" key="6">
    <source>
        <dbReference type="ARBA" id="ARBA00023014"/>
    </source>
</evidence>
<proteinExistence type="inferred from homology"/>
<dbReference type="EMBL" id="JAWXRC010000039">
    <property type="protein sequence ID" value="MDX6033038.1"/>
    <property type="molecule type" value="Genomic_DNA"/>
</dbReference>
<evidence type="ECO:0000256" key="3">
    <source>
        <dbReference type="ARBA" id="ARBA00022723"/>
    </source>
</evidence>
<keyword evidence="2 7" id="KW-0813">Transport</keyword>
<dbReference type="PANTHER" id="PTHR43082:SF1">
    <property type="entry name" value="FERREDOXIN-LIKE PROTEIN FIXX-RELATED"/>
    <property type="match status" value="1"/>
</dbReference>
<keyword evidence="4 7" id="KW-0249">Electron transport</keyword>
<evidence type="ECO:0000313" key="9">
    <source>
        <dbReference type="Proteomes" id="UP001282336"/>
    </source>
</evidence>
<evidence type="ECO:0000256" key="7">
    <source>
        <dbReference type="PIRNR" id="PIRNR036548"/>
    </source>
</evidence>
<dbReference type="InterPro" id="IPR012206">
    <property type="entry name" value="Fd_FixX"/>
</dbReference>
<sequence length="90" mass="9810">MSVNESLSRNCYHPADTSHIVLQASLSEQQRVLLEKICPAGLFSRDASGRVNVHFQGCLECGCCRLVAGDTTLKAWRYPPTGAGITLRFG</sequence>
<dbReference type="SUPFAM" id="SSF54862">
    <property type="entry name" value="4Fe-4S ferredoxins"/>
    <property type="match status" value="1"/>
</dbReference>
<accession>A0AAJ2VYM0</accession>
<dbReference type="AlphaFoldDB" id="A0AAJ2VYM0"/>
<dbReference type="GO" id="GO:0005506">
    <property type="term" value="F:iron ion binding"/>
    <property type="evidence" value="ECO:0007669"/>
    <property type="project" value="UniProtKB-UniRule"/>
</dbReference>
<evidence type="ECO:0000256" key="1">
    <source>
        <dbReference type="ARBA" id="ARBA00006327"/>
    </source>
</evidence>
<evidence type="ECO:0000313" key="8">
    <source>
        <dbReference type="EMBL" id="MDX6033038.1"/>
    </source>
</evidence>
<evidence type="ECO:0000256" key="2">
    <source>
        <dbReference type="ARBA" id="ARBA00022448"/>
    </source>
</evidence>
<dbReference type="GO" id="GO:0051536">
    <property type="term" value="F:iron-sulfur cluster binding"/>
    <property type="evidence" value="ECO:0007669"/>
    <property type="project" value="UniProtKB-KW"/>
</dbReference>
<comment type="caution">
    <text evidence="8">The sequence shown here is derived from an EMBL/GenBank/DDBJ whole genome shotgun (WGS) entry which is preliminary data.</text>
</comment>
<gene>
    <name evidence="8" type="ORF">SIL20_16160</name>
</gene>
<name>A0AAJ2VYM0_9ENTR</name>
<keyword evidence="6 7" id="KW-0411">Iron-sulfur</keyword>
<dbReference type="PANTHER" id="PTHR43082">
    <property type="entry name" value="FERREDOXIN-LIKE"/>
    <property type="match status" value="1"/>
</dbReference>
<dbReference type="PIRSF" id="PIRSF036548">
    <property type="entry name" value="Fdx_FixX"/>
    <property type="match status" value="1"/>
</dbReference>
<keyword evidence="5 7" id="KW-0408">Iron</keyword>
<comment type="function">
    <text evidence="7">Could be a 3Fe-4S cluster-containing protein.</text>
</comment>
<comment type="similarity">
    <text evidence="1">Belongs to the bacterial-type ferredoxin family. FixX subfamily.</text>
</comment>
<keyword evidence="3 7" id="KW-0479">Metal-binding</keyword>
<dbReference type="Gene3D" id="3.30.70.20">
    <property type="match status" value="1"/>
</dbReference>